<dbReference type="EMBL" id="QJKJ01000337">
    <property type="protein sequence ID" value="RDY13146.1"/>
    <property type="molecule type" value="Genomic_DNA"/>
</dbReference>
<keyword evidence="1" id="KW-0175">Coiled coil</keyword>
<reference evidence="2" key="1">
    <citation type="submission" date="2018-05" db="EMBL/GenBank/DDBJ databases">
        <title>Draft genome of Mucuna pruriens seed.</title>
        <authorList>
            <person name="Nnadi N.E."/>
            <person name="Vos R."/>
            <person name="Hasami M.H."/>
            <person name="Devisetty U.K."/>
            <person name="Aguiy J.C."/>
        </authorList>
    </citation>
    <scope>NUCLEOTIDE SEQUENCE [LARGE SCALE GENOMIC DNA]</scope>
    <source>
        <strain evidence="2">JCA_2017</strain>
    </source>
</reference>
<organism evidence="2 3">
    <name type="scientific">Mucuna pruriens</name>
    <name type="common">Velvet bean</name>
    <name type="synonym">Dolichos pruriens</name>
    <dbReference type="NCBI Taxonomy" id="157652"/>
    <lineage>
        <taxon>Eukaryota</taxon>
        <taxon>Viridiplantae</taxon>
        <taxon>Streptophyta</taxon>
        <taxon>Embryophyta</taxon>
        <taxon>Tracheophyta</taxon>
        <taxon>Spermatophyta</taxon>
        <taxon>Magnoliopsida</taxon>
        <taxon>eudicotyledons</taxon>
        <taxon>Gunneridae</taxon>
        <taxon>Pentapetalae</taxon>
        <taxon>rosids</taxon>
        <taxon>fabids</taxon>
        <taxon>Fabales</taxon>
        <taxon>Fabaceae</taxon>
        <taxon>Papilionoideae</taxon>
        <taxon>50 kb inversion clade</taxon>
        <taxon>NPAAA clade</taxon>
        <taxon>indigoferoid/millettioid clade</taxon>
        <taxon>Phaseoleae</taxon>
        <taxon>Mucuna</taxon>
    </lineage>
</organism>
<evidence type="ECO:0000256" key="1">
    <source>
        <dbReference type="SAM" id="Coils"/>
    </source>
</evidence>
<accession>A0A371IDM7</accession>
<feature type="non-terminal residue" evidence="2">
    <location>
        <position position="1"/>
    </location>
</feature>
<proteinExistence type="predicted"/>
<evidence type="ECO:0000313" key="2">
    <source>
        <dbReference type="EMBL" id="RDY13146.1"/>
    </source>
</evidence>
<protein>
    <submittedName>
        <fullName evidence="2">Uncharacterized protein</fullName>
    </submittedName>
</protein>
<comment type="caution">
    <text evidence="2">The sequence shown here is derived from an EMBL/GenBank/DDBJ whole genome shotgun (WGS) entry which is preliminary data.</text>
</comment>
<keyword evidence="3" id="KW-1185">Reference proteome</keyword>
<evidence type="ECO:0000313" key="3">
    <source>
        <dbReference type="Proteomes" id="UP000257109"/>
    </source>
</evidence>
<feature type="coiled-coil region" evidence="1">
    <location>
        <begin position="289"/>
        <end position="316"/>
    </location>
</feature>
<dbReference type="AlphaFoldDB" id="A0A371IDM7"/>
<dbReference type="Proteomes" id="UP000257109">
    <property type="component" value="Unassembled WGS sequence"/>
</dbReference>
<gene>
    <name evidence="2" type="ORF">CR513_01969</name>
</gene>
<sequence length="319" mass="35823">MGKEPSLSIFSGFSPYAEHISNQPRRKLMKPFQESYKQFKDHFFQLLRQRHHRLEGTFFSLHHSSCGGAVVEASPLATAQPVEESTLSPPVVVLDSIEESSMPAAAGGLTSKYAAEEGMLQSQEQPSKRALAVGAKDGGAVDFKFFEFFNVGQGEGDDTWIEVMNPRYPIDEVVDKRLSFFNDLQKAKELRLPKSLEVIQRYVDYSFVLAKTVEKEFKGMAAYQQTLAKKNKKAHDALLKLSAEYANVQVKINSYQDATTNLQTVVETKDLRLAQQDLEHSRDYFNAQTKILEKEKEALTSAKASADEEISRLTAEIEA</sequence>
<name>A0A371IDM7_MUCPR</name>